<evidence type="ECO:0000256" key="1">
    <source>
        <dbReference type="ARBA" id="ARBA00009080"/>
    </source>
</evidence>
<dbReference type="PANTHER" id="PTHR43060">
    <property type="entry name" value="3-HYDROXYISOBUTYRATE DEHYDROGENASE-LIKE 1, MITOCHONDRIAL-RELATED"/>
    <property type="match status" value="1"/>
</dbReference>
<dbReference type="GO" id="GO:0050661">
    <property type="term" value="F:NADP binding"/>
    <property type="evidence" value="ECO:0007669"/>
    <property type="project" value="InterPro"/>
</dbReference>
<feature type="active site" evidence="4">
    <location>
        <position position="173"/>
    </location>
</feature>
<proteinExistence type="inferred from homology"/>
<dbReference type="AlphaFoldDB" id="A0A1J3CC44"/>
<keyword evidence="2" id="KW-0560">Oxidoreductase</keyword>
<evidence type="ECO:0000256" key="3">
    <source>
        <dbReference type="ARBA" id="ARBA00023027"/>
    </source>
</evidence>
<evidence type="ECO:0000313" key="8">
    <source>
        <dbReference type="Proteomes" id="UP001212327"/>
    </source>
</evidence>
<dbReference type="InterPro" id="IPR013328">
    <property type="entry name" value="6PGD_dom2"/>
</dbReference>
<dbReference type="InterPro" id="IPR036291">
    <property type="entry name" value="NAD(P)-bd_dom_sf"/>
</dbReference>
<dbReference type="GeneID" id="57088996"/>
<dbReference type="RefSeq" id="WP_004562160.1">
    <property type="nucleotide sequence ID" value="NC_014334.2"/>
</dbReference>
<dbReference type="InterPro" id="IPR006115">
    <property type="entry name" value="6PGDH_NADP-bd"/>
</dbReference>
<dbReference type="SUPFAM" id="SSF48179">
    <property type="entry name" value="6-phosphogluconate dehydrogenase C-terminal domain-like"/>
    <property type="match status" value="1"/>
</dbReference>
<evidence type="ECO:0000256" key="2">
    <source>
        <dbReference type="ARBA" id="ARBA00023002"/>
    </source>
</evidence>
<dbReference type="GO" id="GO:0051287">
    <property type="term" value="F:NAD binding"/>
    <property type="evidence" value="ECO:0007669"/>
    <property type="project" value="InterPro"/>
</dbReference>
<dbReference type="InterPro" id="IPR008927">
    <property type="entry name" value="6-PGluconate_DH-like_C_sf"/>
</dbReference>
<feature type="domain" description="3-hydroxyisobutyrate dehydrogenase-like NAD-binding" evidence="6">
    <location>
        <begin position="167"/>
        <end position="284"/>
    </location>
</feature>
<name>A0A1J3CC44_LACPA</name>
<accession>A0A1J3CC44</accession>
<dbReference type="Gene3D" id="1.10.1040.10">
    <property type="entry name" value="N-(1-d-carboxylethyl)-l-norvaline Dehydrogenase, domain 2"/>
    <property type="match status" value="1"/>
</dbReference>
<protein>
    <submittedName>
        <fullName evidence="7">NAD(P)-dependent oxidoreductase</fullName>
    </submittedName>
</protein>
<dbReference type="Proteomes" id="UP001212327">
    <property type="component" value="Unassembled WGS sequence"/>
</dbReference>
<comment type="caution">
    <text evidence="7">The sequence shown here is derived from an EMBL/GenBank/DDBJ whole genome shotgun (WGS) entry which is preliminary data.</text>
</comment>
<dbReference type="GO" id="GO:0016491">
    <property type="term" value="F:oxidoreductase activity"/>
    <property type="evidence" value="ECO:0007669"/>
    <property type="project" value="UniProtKB-KW"/>
</dbReference>
<dbReference type="Gene3D" id="3.40.50.720">
    <property type="entry name" value="NAD(P)-binding Rossmann-like Domain"/>
    <property type="match status" value="1"/>
</dbReference>
<dbReference type="InterPro" id="IPR015815">
    <property type="entry name" value="HIBADH-related"/>
</dbReference>
<keyword evidence="3" id="KW-0520">NAD</keyword>
<organism evidence="7 8">
    <name type="scientific">Lacticaseibacillus paracasei</name>
    <name type="common">Lactobacillus paracasei</name>
    <dbReference type="NCBI Taxonomy" id="1597"/>
    <lineage>
        <taxon>Bacteria</taxon>
        <taxon>Bacillati</taxon>
        <taxon>Bacillota</taxon>
        <taxon>Bacilli</taxon>
        <taxon>Lactobacillales</taxon>
        <taxon>Lactobacillaceae</taxon>
        <taxon>Lacticaseibacillus</taxon>
    </lineage>
</organism>
<evidence type="ECO:0000259" key="6">
    <source>
        <dbReference type="Pfam" id="PF14833"/>
    </source>
</evidence>
<reference evidence="7 8" key="1">
    <citation type="submission" date="2023-01" db="EMBL/GenBank/DDBJ databases">
        <title>Complete genome sequence of Lacticaseibacillus paracasei SRCM217440 isolated from Makgeolli.</title>
        <authorList>
            <person name="Yang H.-G."/>
            <person name="Jeong S.-J."/>
            <person name="Ha G.-S."/>
            <person name="Yang H.-J."/>
            <person name="Jeong D.-Y."/>
        </authorList>
    </citation>
    <scope>NUCLEOTIDE SEQUENCE [LARGE SCALE GENOMIC DNA]</scope>
    <source>
        <strain evidence="7 8">SRCM217440</strain>
    </source>
</reference>
<gene>
    <name evidence="7" type="ORF">PGA78_01705</name>
</gene>
<dbReference type="InterPro" id="IPR029154">
    <property type="entry name" value="HIBADH-like_NADP-bd"/>
</dbReference>
<evidence type="ECO:0000259" key="5">
    <source>
        <dbReference type="Pfam" id="PF03446"/>
    </source>
</evidence>
<sequence>MSSVKLGFIGTGVMGTGIIKNFLKNGQEVVVFNRTQAHAQPVIEAGATWAESPHAVAAQCDIVLSMVGFPQDVETIYFGSDGILAGARKGALLIDMTTSTPTLAKKIAAKAAEKGLQAVDAPVSGGDIGAKNGTLTIMVGGDKTLLSRLQQLFAPIAASVNYFGPAGSGQHAKMANQIMIAGTMTGLTEMLVYAKAAGLDLDETLKVVGGGAGANWSLSNYGPRILQGDYTPGFFAKHFLKDLRIALDEADNMHLQLPATQLAKQLYEQMVNTGKGNLGTQGLITMNDRWDQA</sequence>
<evidence type="ECO:0000256" key="4">
    <source>
        <dbReference type="PIRSR" id="PIRSR000103-1"/>
    </source>
</evidence>
<dbReference type="PANTHER" id="PTHR43060:SF15">
    <property type="entry name" value="3-HYDROXYISOBUTYRATE DEHYDROGENASE-LIKE 1, MITOCHONDRIAL-RELATED"/>
    <property type="match status" value="1"/>
</dbReference>
<evidence type="ECO:0000313" key="7">
    <source>
        <dbReference type="EMBL" id="MDB1563497.1"/>
    </source>
</evidence>
<comment type="similarity">
    <text evidence="1">Belongs to the HIBADH-related family.</text>
</comment>
<feature type="domain" description="6-phosphogluconate dehydrogenase NADP-binding" evidence="5">
    <location>
        <begin position="5"/>
        <end position="164"/>
    </location>
</feature>
<dbReference type="Pfam" id="PF14833">
    <property type="entry name" value="NAD_binding_11"/>
    <property type="match status" value="1"/>
</dbReference>
<accession>A0A0E2LTZ7</accession>
<dbReference type="EMBL" id="JAQLSF010000001">
    <property type="protein sequence ID" value="MDB1563497.1"/>
    <property type="molecule type" value="Genomic_DNA"/>
</dbReference>
<dbReference type="Pfam" id="PF03446">
    <property type="entry name" value="NAD_binding_2"/>
    <property type="match status" value="1"/>
</dbReference>
<dbReference type="SUPFAM" id="SSF51735">
    <property type="entry name" value="NAD(P)-binding Rossmann-fold domains"/>
    <property type="match status" value="1"/>
</dbReference>
<dbReference type="PIRSF" id="PIRSF000103">
    <property type="entry name" value="HIBADH"/>
    <property type="match status" value="1"/>
</dbReference>
<dbReference type="OrthoDB" id="9786703at2"/>